<protein>
    <submittedName>
        <fullName evidence="2">Uncharacterized protein</fullName>
    </submittedName>
</protein>
<evidence type="ECO:0000256" key="1">
    <source>
        <dbReference type="SAM" id="MobiDB-lite"/>
    </source>
</evidence>
<sequence>MYIESPRDKEGVRDWEAEEDAQALLKARQINADPVRKAKAQAVIRSIQATLKGALTGTPPVNTPSSRNNPATIGQLNIPSRNRR</sequence>
<feature type="compositionally biased region" description="Polar residues" evidence="1">
    <location>
        <begin position="59"/>
        <end position="84"/>
    </location>
</feature>
<organism evidence="2">
    <name type="scientific">Myoviridae sp. ctgXL3</name>
    <dbReference type="NCBI Taxonomy" id="2826681"/>
    <lineage>
        <taxon>Viruses</taxon>
        <taxon>Duplodnaviria</taxon>
        <taxon>Heunggongvirae</taxon>
        <taxon>Uroviricota</taxon>
        <taxon>Caudoviricetes</taxon>
    </lineage>
</organism>
<proteinExistence type="predicted"/>
<reference evidence="2" key="1">
    <citation type="journal article" date="2021" name="Proc. Natl. Acad. Sci. U.S.A.">
        <title>A Catalog of Tens of Thousands of Viruses from Human Metagenomes Reveals Hidden Associations with Chronic Diseases.</title>
        <authorList>
            <person name="Tisza M.J."/>
            <person name="Buck C.B."/>
        </authorList>
    </citation>
    <scope>NUCLEOTIDE SEQUENCE</scope>
    <source>
        <strain evidence="2">CtgXL3</strain>
    </source>
</reference>
<feature type="region of interest" description="Disordered" evidence="1">
    <location>
        <begin position="54"/>
        <end position="84"/>
    </location>
</feature>
<evidence type="ECO:0000313" key="2">
    <source>
        <dbReference type="EMBL" id="DAE21496.1"/>
    </source>
</evidence>
<dbReference type="EMBL" id="BK015712">
    <property type="protein sequence ID" value="DAE21496.1"/>
    <property type="molecule type" value="Genomic_DNA"/>
</dbReference>
<accession>A0A8S5QQZ0</accession>
<name>A0A8S5QQZ0_9CAUD</name>